<dbReference type="GO" id="GO:0015074">
    <property type="term" value="P:DNA integration"/>
    <property type="evidence" value="ECO:0007669"/>
    <property type="project" value="InterPro"/>
</dbReference>
<reference evidence="5 7" key="1">
    <citation type="submission" date="2007-01" db="EMBL/GenBank/DDBJ databases">
        <title>Draft genome sequence of Collinsella aerofaciens (ATCC 25986).</title>
        <authorList>
            <person name="Sudarsanam P."/>
            <person name="Ley R."/>
            <person name="Guruge J."/>
            <person name="Turnbaugh P.J."/>
            <person name="Mahowald M."/>
            <person name="Liep D."/>
            <person name="Gordon J."/>
        </authorList>
    </citation>
    <scope>NUCLEOTIDE SEQUENCE [LARGE SCALE GENOMIC DNA]</scope>
    <source>
        <strain evidence="5">ATCC 25986</strain>
        <strain evidence="7">ATCC 25986 / DSM 3979 / JCM 10188 / KCTC 3647 / NCTC 11838 / VPI 1003</strain>
    </source>
</reference>
<evidence type="ECO:0000256" key="1">
    <source>
        <dbReference type="ARBA" id="ARBA00008857"/>
    </source>
</evidence>
<dbReference type="Gene3D" id="1.10.150.130">
    <property type="match status" value="1"/>
</dbReference>
<proteinExistence type="inferred from homology"/>
<feature type="domain" description="Tyr recombinase" evidence="4">
    <location>
        <begin position="192"/>
        <end position="424"/>
    </location>
</feature>
<dbReference type="Gene3D" id="1.10.443.10">
    <property type="entry name" value="Intergrase catalytic core"/>
    <property type="match status" value="1"/>
</dbReference>
<dbReference type="RefSeq" id="WP_006235184.1">
    <property type="nucleotide sequence ID" value="NZ_AAVN02000004.1"/>
</dbReference>
<dbReference type="GO" id="GO:0003677">
    <property type="term" value="F:DNA binding"/>
    <property type="evidence" value="ECO:0007669"/>
    <property type="project" value="UniProtKB-KW"/>
</dbReference>
<dbReference type="InterPro" id="IPR002104">
    <property type="entry name" value="Integrase_catalytic"/>
</dbReference>
<evidence type="ECO:0000313" key="7">
    <source>
        <dbReference type="Proteomes" id="UP000002979"/>
    </source>
</evidence>
<gene>
    <name evidence="5" type="ORF">COLAER_01248</name>
    <name evidence="6" type="ORF">GXM19_08795</name>
</gene>
<name>A4E9Z3_COLAA</name>
<dbReference type="Proteomes" id="UP000002979">
    <property type="component" value="Unassembled WGS sequence"/>
</dbReference>
<comment type="similarity">
    <text evidence="1">Belongs to the 'phage' integrase family.</text>
</comment>
<keyword evidence="2" id="KW-0238">DNA-binding</keyword>
<dbReference type="EMBL" id="AAVN02000004">
    <property type="protein sequence ID" value="EBA39661.1"/>
    <property type="molecule type" value="Genomic_DNA"/>
</dbReference>
<dbReference type="InterPro" id="IPR011010">
    <property type="entry name" value="DNA_brk_join_enz"/>
</dbReference>
<dbReference type="AlphaFoldDB" id="A4E9Z3"/>
<evidence type="ECO:0000313" key="5">
    <source>
        <dbReference type="EMBL" id="EBA39661.1"/>
    </source>
</evidence>
<dbReference type="InterPro" id="IPR050090">
    <property type="entry name" value="Tyrosine_recombinase_XerCD"/>
</dbReference>
<accession>A4E9Z3</accession>
<sequence length="435" mass="49530">METRIKPTAKGTSEPIKGKPGSFRIYFSLGRDPESGKNGKRVRYLKTPKRTIHCKSKNPRNWPGEVANALDAYRKELETYEPAGDMPTTVSGYAEDFHRLRESSFGSPLSFQREEYDVRHIRELFGDMPLGALRPDEIKRAYAEAISTGRFTEAEIRRIHVKLKQVMQDALENELIGRNPCISVKLPKPDLRVRNFLPPDELPRFTKCLLSEPMGPMTVCTMLIFHLGLRKGEALGLCWEDYDPEAMEIRIVHQYTNDKTLRAPKSEMSRRILSIDSSLAAYLNDWKMRQRNLFEQRGLRQRNSDPIVHALSPHKDENGNLHVSITRPDGHNYSRWFRDFCVDNGYGEYANVTSQFERNGKLHTRGTGYSGLIPHGLRHTAATALVANNVDLKTVQARMGHASASTTANFYTHAIRANDRNAAEVFEKLSEGNEN</sequence>
<evidence type="ECO:0000256" key="2">
    <source>
        <dbReference type="ARBA" id="ARBA00023125"/>
    </source>
</evidence>
<reference evidence="6 8" key="3">
    <citation type="submission" date="2020-01" db="EMBL/GenBank/DDBJ databases">
        <title>Complete genome sequence of Collinsella aerofaciens JCM 10188(T).</title>
        <authorList>
            <person name="Tourlousse D.M."/>
            <person name="Sakamoto M."/>
            <person name="Miura T."/>
            <person name="Narita K."/>
            <person name="Ohashi A."/>
            <person name="Uchino Y."/>
            <person name="Yamazoe A."/>
            <person name="Kameyama K."/>
            <person name="Terauchi J."/>
            <person name="Ohkuma M."/>
            <person name="Kawasaki H."/>
            <person name="Sekiguchi Y."/>
        </authorList>
    </citation>
    <scope>NUCLEOTIDE SEQUENCE [LARGE SCALE GENOMIC DNA]</scope>
    <source>
        <strain evidence="6 8">JCM 10188</strain>
    </source>
</reference>
<dbReference type="GeneID" id="92850516"/>
<dbReference type="InterPro" id="IPR010998">
    <property type="entry name" value="Integrase_recombinase_N"/>
</dbReference>
<reference evidence="5 7" key="2">
    <citation type="submission" date="2007-04" db="EMBL/GenBank/DDBJ databases">
        <authorList>
            <person name="Fulton L."/>
            <person name="Clifton S."/>
            <person name="Fulton B."/>
            <person name="Xu J."/>
            <person name="Minx P."/>
            <person name="Mardis E.R."/>
            <person name="Wilson R.K."/>
        </authorList>
    </citation>
    <scope>NUCLEOTIDE SEQUENCE [LARGE SCALE GENOMIC DNA]</scope>
    <source>
        <strain evidence="5">ATCC 25986</strain>
        <strain evidence="7">ATCC 25986 / DSM 3979 / JCM 10188 / KCTC 3647 / NCTC 11838 / VPI 1003</strain>
    </source>
</reference>
<dbReference type="PANTHER" id="PTHR30349">
    <property type="entry name" value="PHAGE INTEGRASE-RELATED"/>
    <property type="match status" value="1"/>
</dbReference>
<protein>
    <submittedName>
        <fullName evidence="6">Site-specific integrase</fullName>
    </submittedName>
    <submittedName>
        <fullName evidence="5">Site-specific recombinase, phage integrase family</fullName>
    </submittedName>
</protein>
<dbReference type="EMBL" id="CP048433">
    <property type="protein sequence ID" value="QIA34305.1"/>
    <property type="molecule type" value="Genomic_DNA"/>
</dbReference>
<evidence type="ECO:0000313" key="6">
    <source>
        <dbReference type="EMBL" id="QIA34305.1"/>
    </source>
</evidence>
<evidence type="ECO:0000313" key="8">
    <source>
        <dbReference type="Proteomes" id="UP000464211"/>
    </source>
</evidence>
<evidence type="ECO:0000256" key="3">
    <source>
        <dbReference type="ARBA" id="ARBA00023172"/>
    </source>
</evidence>
<dbReference type="Pfam" id="PF00589">
    <property type="entry name" value="Phage_integrase"/>
    <property type="match status" value="1"/>
</dbReference>
<dbReference type="PANTHER" id="PTHR30349:SF64">
    <property type="entry name" value="PROPHAGE INTEGRASE INTD-RELATED"/>
    <property type="match status" value="1"/>
</dbReference>
<dbReference type="Proteomes" id="UP000464211">
    <property type="component" value="Chromosome"/>
</dbReference>
<keyword evidence="3" id="KW-0233">DNA recombination</keyword>
<dbReference type="InterPro" id="IPR013762">
    <property type="entry name" value="Integrase-like_cat_sf"/>
</dbReference>
<evidence type="ECO:0000259" key="4">
    <source>
        <dbReference type="PROSITE" id="PS51898"/>
    </source>
</evidence>
<dbReference type="GO" id="GO:0006310">
    <property type="term" value="P:DNA recombination"/>
    <property type="evidence" value="ECO:0007669"/>
    <property type="project" value="UniProtKB-KW"/>
</dbReference>
<dbReference type="CDD" id="cd01189">
    <property type="entry name" value="INT_ICEBs1_C_like"/>
    <property type="match status" value="1"/>
</dbReference>
<dbReference type="SUPFAM" id="SSF56349">
    <property type="entry name" value="DNA breaking-rejoining enzymes"/>
    <property type="match status" value="1"/>
</dbReference>
<dbReference type="PROSITE" id="PS51898">
    <property type="entry name" value="TYR_RECOMBINASE"/>
    <property type="match status" value="1"/>
</dbReference>
<organism evidence="5 7">
    <name type="scientific">Collinsella aerofaciens (strain ATCC 25986 / DSM 3979 / JCM 10188 / KCTC 3647 / NCTC 11838 / VPI 1003)</name>
    <dbReference type="NCBI Taxonomy" id="411903"/>
    <lineage>
        <taxon>Bacteria</taxon>
        <taxon>Bacillati</taxon>
        <taxon>Actinomycetota</taxon>
        <taxon>Coriobacteriia</taxon>
        <taxon>Coriobacteriales</taxon>
        <taxon>Coriobacteriaceae</taxon>
        <taxon>Collinsella</taxon>
    </lineage>
</organism>